<keyword evidence="1" id="KW-0472">Membrane</keyword>
<accession>A0A1M4SGN6</accession>
<evidence type="ECO:0000256" key="1">
    <source>
        <dbReference type="SAM" id="Phobius"/>
    </source>
</evidence>
<keyword evidence="1" id="KW-0812">Transmembrane</keyword>
<name>A0A1M4SGN6_9CLOT</name>
<feature type="transmembrane region" description="Helical" evidence="1">
    <location>
        <begin position="21"/>
        <end position="44"/>
    </location>
</feature>
<keyword evidence="3" id="KW-1185">Reference proteome</keyword>
<evidence type="ECO:0008006" key="4">
    <source>
        <dbReference type="Google" id="ProtNLM"/>
    </source>
</evidence>
<organism evidence="2 3">
    <name type="scientific">Clostridium fallax</name>
    <dbReference type="NCBI Taxonomy" id="1533"/>
    <lineage>
        <taxon>Bacteria</taxon>
        <taxon>Bacillati</taxon>
        <taxon>Bacillota</taxon>
        <taxon>Clostridia</taxon>
        <taxon>Eubacteriales</taxon>
        <taxon>Clostridiaceae</taxon>
        <taxon>Clostridium</taxon>
    </lineage>
</organism>
<keyword evidence="1" id="KW-1133">Transmembrane helix</keyword>
<dbReference type="EMBL" id="FQVM01000001">
    <property type="protein sequence ID" value="SHE31360.1"/>
    <property type="molecule type" value="Genomic_DNA"/>
</dbReference>
<protein>
    <recommendedName>
        <fullName evidence="4">Camelysin metallo-endopeptidase</fullName>
    </recommendedName>
</protein>
<reference evidence="2 3" key="1">
    <citation type="submission" date="2016-11" db="EMBL/GenBank/DDBJ databases">
        <authorList>
            <person name="Jaros S."/>
            <person name="Januszkiewicz K."/>
            <person name="Wedrychowicz H."/>
        </authorList>
    </citation>
    <scope>NUCLEOTIDE SEQUENCE [LARGE SCALE GENOMIC DNA]</scope>
    <source>
        <strain evidence="2 3">DSM 2631</strain>
    </source>
</reference>
<dbReference type="AlphaFoldDB" id="A0A1M4SGN6"/>
<dbReference type="STRING" id="1533.SAMN05443638_10120"/>
<gene>
    <name evidence="2" type="ORF">SAMN05443638_10120</name>
</gene>
<evidence type="ECO:0000313" key="3">
    <source>
        <dbReference type="Proteomes" id="UP000184035"/>
    </source>
</evidence>
<dbReference type="Proteomes" id="UP000184035">
    <property type="component" value="Unassembled WGS sequence"/>
</dbReference>
<dbReference type="RefSeq" id="WP_072892195.1">
    <property type="nucleotide sequence ID" value="NZ_FQVM01000001.1"/>
</dbReference>
<evidence type="ECO:0000313" key="2">
    <source>
        <dbReference type="EMBL" id="SHE31360.1"/>
    </source>
</evidence>
<proteinExistence type="predicted"/>
<sequence>MNNRESRNERRKKRLKVFKKESIKALALALIIGSIGTGMSYAYFKDEVKVNPDLNITTGTLQTVFLEKNKPINIEYDDDDYKDGTTIKNDKFTIENKGTLNQKLKLNIENYKEHQTLIKNKHLSNIKHSIEFTKIKKDGSRESLDTYVAPFSEFKSKSIIIYHKGIPAVLEPGEKIEGKFALQKNTKDKYDDILCTFDIKVTATQTNDSIKE</sequence>